<dbReference type="InterPro" id="IPR052065">
    <property type="entry name" value="Compl_asym_regulator"/>
</dbReference>
<dbReference type="InterPro" id="IPR036383">
    <property type="entry name" value="TSP1_rpt_sf"/>
</dbReference>
<evidence type="ECO:0000256" key="2">
    <source>
        <dbReference type="ARBA" id="ARBA00022737"/>
    </source>
</evidence>
<feature type="non-terminal residue" evidence="5">
    <location>
        <position position="372"/>
    </location>
</feature>
<evidence type="ECO:0000256" key="3">
    <source>
        <dbReference type="ARBA" id="ARBA00023157"/>
    </source>
</evidence>
<reference evidence="5" key="1">
    <citation type="submission" date="2020-04" db="EMBL/GenBank/DDBJ databases">
        <authorList>
            <person name="Alioto T."/>
            <person name="Alioto T."/>
            <person name="Gomez Garrido J."/>
        </authorList>
    </citation>
    <scope>NUCLEOTIDE SEQUENCE</scope>
    <source>
        <strain evidence="5">A484AB</strain>
    </source>
</reference>
<sequence length="372" mass="41891">TCIPAEAEPTLKSSSCYPLVNFTRPFCQNNNGITLPNYVYETPDFQNDRNDEIIWNYNEAVKIGVSRISRFSKVAISAVRKCAKAVTIMIVIIIFRVVIEPKACIRNTRYRTIEHPEEKKLYRCELQPTRNAGDSPECWYFNGLGNSADTSPAPEWTTNGDCLYLNGSSYNGNISVTTSGILCQSWTEQCPHRHTMNKAYPELNSAKNYCRNPKNSGQRPGCFSADRNKRWEYCDIPKCLPVDGSYSNWSLNSTCNVTCGEGFETWTRECTNPEPQYGGRNCSHLGEPVEYRSYSAKPCPVNGGYGNWILSKPCNVSCGDGVEMWRRFCNNPEPKYGGHNCNGLGNSTEFRNCSRTPCSSRAKRPAKLKLLN</sequence>
<dbReference type="PRINTS" id="PR00018">
    <property type="entry name" value="KRINGLE"/>
</dbReference>
<dbReference type="PANTHER" id="PTHR22906:SF54">
    <property type="entry name" value="IG-LIKE DOMAIN-CONTAINING PROTEIN"/>
    <property type="match status" value="1"/>
</dbReference>
<feature type="disulfide bond" evidence="4">
    <location>
        <begin position="183"/>
        <end position="222"/>
    </location>
</feature>
<evidence type="ECO:0000256" key="4">
    <source>
        <dbReference type="PROSITE-ProRule" id="PRU00121"/>
    </source>
</evidence>
<dbReference type="Gene3D" id="2.40.20.10">
    <property type="entry name" value="Plasminogen Kringle 4"/>
    <property type="match status" value="1"/>
</dbReference>
<keyword evidence="6" id="KW-1185">Reference proteome</keyword>
<dbReference type="AlphaFoldDB" id="A0A6S7K8K9"/>
<keyword evidence="2" id="KW-0677">Repeat</keyword>
<keyword evidence="1 4" id="KW-0420">Kringle</keyword>
<organism evidence="5 6">
    <name type="scientific">Paramuricea clavata</name>
    <name type="common">Red gorgonian</name>
    <name type="synonym">Violescent sea-whip</name>
    <dbReference type="NCBI Taxonomy" id="317549"/>
    <lineage>
        <taxon>Eukaryota</taxon>
        <taxon>Metazoa</taxon>
        <taxon>Cnidaria</taxon>
        <taxon>Anthozoa</taxon>
        <taxon>Octocorallia</taxon>
        <taxon>Malacalcyonacea</taxon>
        <taxon>Plexauridae</taxon>
        <taxon>Paramuricea</taxon>
    </lineage>
</organism>
<dbReference type="InterPro" id="IPR013806">
    <property type="entry name" value="Kringle-like"/>
</dbReference>
<dbReference type="EMBL" id="CACRXK020026094">
    <property type="protein sequence ID" value="CAB4039948.1"/>
    <property type="molecule type" value="Genomic_DNA"/>
</dbReference>
<dbReference type="SUPFAM" id="SSF57440">
    <property type="entry name" value="Kringle-like"/>
    <property type="match status" value="1"/>
</dbReference>
<dbReference type="OrthoDB" id="5966059at2759"/>
<accession>A0A6S7K8K9</accession>
<gene>
    <name evidence="5" type="ORF">PACLA_8A078895</name>
</gene>
<evidence type="ECO:0000256" key="1">
    <source>
        <dbReference type="ARBA" id="ARBA00022572"/>
    </source>
</evidence>
<dbReference type="Proteomes" id="UP001152795">
    <property type="component" value="Unassembled WGS sequence"/>
</dbReference>
<keyword evidence="3 4" id="KW-1015">Disulfide bond</keyword>
<comment type="caution">
    <text evidence="5">The sequence shown here is derived from an EMBL/GenBank/DDBJ whole genome shotgun (WGS) entry which is preliminary data.</text>
</comment>
<evidence type="ECO:0000313" key="5">
    <source>
        <dbReference type="EMBL" id="CAB4039948.1"/>
    </source>
</evidence>
<dbReference type="SMART" id="SM00130">
    <property type="entry name" value="KR"/>
    <property type="match status" value="1"/>
</dbReference>
<dbReference type="PANTHER" id="PTHR22906">
    <property type="entry name" value="PROPERDIN"/>
    <property type="match status" value="1"/>
</dbReference>
<dbReference type="PROSITE" id="PS50092">
    <property type="entry name" value="TSP1"/>
    <property type="match status" value="2"/>
</dbReference>
<proteinExistence type="predicted"/>
<dbReference type="SUPFAM" id="SSF82895">
    <property type="entry name" value="TSP-1 type 1 repeat"/>
    <property type="match status" value="2"/>
</dbReference>
<feature type="disulfide bond" evidence="4">
    <location>
        <begin position="162"/>
        <end position="239"/>
    </location>
</feature>
<dbReference type="Pfam" id="PF00090">
    <property type="entry name" value="TSP_1"/>
    <property type="match status" value="2"/>
</dbReference>
<dbReference type="Gene3D" id="2.20.100.10">
    <property type="entry name" value="Thrombospondin type-1 (TSP1) repeat"/>
    <property type="match status" value="2"/>
</dbReference>
<protein>
    <submittedName>
        <fullName evidence="5">Uncharacterized protein</fullName>
    </submittedName>
</protein>
<dbReference type="FunFam" id="2.20.100.10:FF:000001">
    <property type="entry name" value="semaphorin-5A isoform X1"/>
    <property type="match status" value="2"/>
</dbReference>
<dbReference type="InterPro" id="IPR038178">
    <property type="entry name" value="Kringle_sf"/>
</dbReference>
<dbReference type="PROSITE" id="PS50070">
    <property type="entry name" value="KRINGLE_2"/>
    <property type="match status" value="1"/>
</dbReference>
<dbReference type="InterPro" id="IPR000001">
    <property type="entry name" value="Kringle"/>
</dbReference>
<dbReference type="SMART" id="SM00209">
    <property type="entry name" value="TSP1"/>
    <property type="match status" value="2"/>
</dbReference>
<name>A0A6S7K8K9_PARCT</name>
<dbReference type="Pfam" id="PF00051">
    <property type="entry name" value="Kringle"/>
    <property type="match status" value="1"/>
</dbReference>
<evidence type="ECO:0000313" key="6">
    <source>
        <dbReference type="Proteomes" id="UP001152795"/>
    </source>
</evidence>
<comment type="caution">
    <text evidence="4">Lacks conserved residue(s) required for the propagation of feature annotation.</text>
</comment>
<dbReference type="InterPro" id="IPR000884">
    <property type="entry name" value="TSP1_rpt"/>
</dbReference>
<dbReference type="CDD" id="cd00108">
    <property type="entry name" value="KR"/>
    <property type="match status" value="1"/>
</dbReference>